<accession>A0ABT4WC02</accession>
<dbReference type="Gene3D" id="2.170.130.10">
    <property type="entry name" value="TonB-dependent receptor, plug domain"/>
    <property type="match status" value="1"/>
</dbReference>
<feature type="domain" description="TonB-dependent receptor plug" evidence="8">
    <location>
        <begin position="113"/>
        <end position="219"/>
    </location>
</feature>
<dbReference type="PROSITE" id="PS52016">
    <property type="entry name" value="TONB_DEPENDENT_REC_3"/>
    <property type="match status" value="1"/>
</dbReference>
<comment type="similarity">
    <text evidence="7">Belongs to the TonB-dependent receptor family.</text>
</comment>
<dbReference type="InterPro" id="IPR039426">
    <property type="entry name" value="TonB-dep_rcpt-like"/>
</dbReference>
<name>A0ABT4WC02_9FLAO</name>
<keyword evidence="3 7" id="KW-1134">Transmembrane beta strand</keyword>
<evidence type="ECO:0000259" key="8">
    <source>
        <dbReference type="Pfam" id="PF07715"/>
    </source>
</evidence>
<dbReference type="Pfam" id="PF07715">
    <property type="entry name" value="Plug"/>
    <property type="match status" value="1"/>
</dbReference>
<dbReference type="InterPro" id="IPR037066">
    <property type="entry name" value="Plug_dom_sf"/>
</dbReference>
<keyword evidence="2 7" id="KW-0813">Transport</keyword>
<keyword evidence="10" id="KW-1185">Reference proteome</keyword>
<evidence type="ECO:0000313" key="9">
    <source>
        <dbReference type="EMBL" id="MDA6070109.1"/>
    </source>
</evidence>
<evidence type="ECO:0000256" key="1">
    <source>
        <dbReference type="ARBA" id="ARBA00004571"/>
    </source>
</evidence>
<comment type="caution">
    <text evidence="9">The sequence shown here is derived from an EMBL/GenBank/DDBJ whole genome shotgun (WGS) entry which is preliminary data.</text>
</comment>
<dbReference type="Pfam" id="PF13715">
    <property type="entry name" value="CarbopepD_reg_2"/>
    <property type="match status" value="1"/>
</dbReference>
<evidence type="ECO:0000256" key="4">
    <source>
        <dbReference type="ARBA" id="ARBA00022692"/>
    </source>
</evidence>
<evidence type="ECO:0000256" key="6">
    <source>
        <dbReference type="ARBA" id="ARBA00023237"/>
    </source>
</evidence>
<dbReference type="SUPFAM" id="SSF56935">
    <property type="entry name" value="Porins"/>
    <property type="match status" value="1"/>
</dbReference>
<dbReference type="EMBL" id="JAMZNK010000014">
    <property type="protein sequence ID" value="MDA6070109.1"/>
    <property type="molecule type" value="Genomic_DNA"/>
</dbReference>
<keyword evidence="4 7" id="KW-0812">Transmembrane</keyword>
<proteinExistence type="inferred from homology"/>
<dbReference type="InterPro" id="IPR023996">
    <property type="entry name" value="TonB-dep_OMP_SusC/RagA"/>
</dbReference>
<dbReference type="RefSeq" id="WP_271335920.1">
    <property type="nucleotide sequence ID" value="NZ_JAMZNK010000014.1"/>
</dbReference>
<evidence type="ECO:0000256" key="7">
    <source>
        <dbReference type="PROSITE-ProRule" id="PRU01360"/>
    </source>
</evidence>
<dbReference type="InterPro" id="IPR012910">
    <property type="entry name" value="Plug_dom"/>
</dbReference>
<dbReference type="NCBIfam" id="TIGR04056">
    <property type="entry name" value="OMP_RagA_SusC"/>
    <property type="match status" value="1"/>
</dbReference>
<dbReference type="InterPro" id="IPR023997">
    <property type="entry name" value="TonB-dep_OMP_SusC/RagA_CS"/>
</dbReference>
<evidence type="ECO:0000313" key="10">
    <source>
        <dbReference type="Proteomes" id="UP001212170"/>
    </source>
</evidence>
<sequence length="1010" mass="111867">MKYRFIWLFIVLLCSVATFGQITVKGTVKDKGNVPIPGVNVAVKGTATTGATDFDGNFTISVPSNNAQIEFSFIGFANKTVAVGDKTVLNITLEESSQVLDEIVVVGYAAVKKSDVTSSISSIKGKELQTMTVGNVAESLQGKVAGVQVTGQGGPGAQPRVLIRGISTVNLSTDPLYVIDGIPMGTSINFLSNNEIESMEVLKDASASAIYGSRASNGVILITTKKGKAGKTRFNFDMSSGMQIMNNPYNMANAQSYATIINKAYNNSGYADYLPNPSQYNGKTTDWWKAGIKSGAPVTNASLGVSGGSDTHTYSISLNYYNSESIYEVGGWERITMRINNDFKFSDKFSAGITLNPRYETWGAPNNWADFDKIDPITPIYKPADQLTGLENEYSIYARSPSYVWNPVAAVKRYDDFTDQYNLNTNGYLQYQPIKGLVIRTQASIEVGDKTQSIFKPDFVIDAAHEKAEINSVERTNTTNVDWTWQNTATYTRSFAGKHNASLMIGNTMEEYNGNDLWGYGEGVPNNSEEMREVNAATKNRNSKGNSWSNSLMSYISRFSYNYDNKYYFTGTFRRDGSSKFMTNNKWANFPSASVSWRILNEGFMEPAKEVLSDLRFRAGWGKVGNQGLPAAVYQSNIGQGFYPIGGIIADTSFPSSMANKDIKWETVEDISFGLDFGFWKNKLSGSLEYYQKKTNDMLFKKQFPTYSGFPDYSTIWTNVGSMQSSGIDLLVSYKDKKGDFSYGVDVTFTTVNVEMLSLSSEGERLYGAGNRTLTVKGEQPGYFYGYVADGLFQNQTQLNAHTDEHGTKLQPYAQVGDIRFKDVNGDGKIDDKDRTKIGSPWADYNVGLNLTFAYKQFDLVANFYSSIGNDIVNENIKDLYNGASLTNKVSGLEQMAWHGEGTSNYVPRLSKDDNNENFTKFSSFYVEDGSFVRMKNLQFGFSFYNKFGLDKLRISLSGQNLWTWTKYTGVDPEVAGGDEKKDDRVKGSGFGGWNYPVQPTILMGLNVAF</sequence>
<reference evidence="9 10" key="1">
    <citation type="journal article" date="2023" name="Chemosphere">
        <title>Whole genome analysis of Flavobacterium aziz-sancarii sp. nov., isolated from Ardley Island (Antarctica), revealed a rich resistome and bioremediation potential.</title>
        <authorList>
            <person name="Otur C."/>
            <person name="Okay S."/>
            <person name="Kurt-Kizildogan A."/>
        </authorList>
    </citation>
    <scope>NUCLEOTIDE SEQUENCE [LARGE SCALE GENOMIC DNA]</scope>
    <source>
        <strain evidence="9 10">AC</strain>
    </source>
</reference>
<protein>
    <submittedName>
        <fullName evidence="9">TonB-dependent receptor</fullName>
    </submittedName>
</protein>
<keyword evidence="6 7" id="KW-0998">Cell outer membrane</keyword>
<dbReference type="SUPFAM" id="SSF49464">
    <property type="entry name" value="Carboxypeptidase regulatory domain-like"/>
    <property type="match status" value="1"/>
</dbReference>
<keyword evidence="9" id="KW-0675">Receptor</keyword>
<dbReference type="Proteomes" id="UP001212170">
    <property type="component" value="Unassembled WGS sequence"/>
</dbReference>
<dbReference type="InterPro" id="IPR036942">
    <property type="entry name" value="Beta-barrel_TonB_sf"/>
</dbReference>
<evidence type="ECO:0000256" key="5">
    <source>
        <dbReference type="ARBA" id="ARBA00023136"/>
    </source>
</evidence>
<keyword evidence="5 7" id="KW-0472">Membrane</keyword>
<dbReference type="Gene3D" id="2.40.170.20">
    <property type="entry name" value="TonB-dependent receptor, beta-barrel domain"/>
    <property type="match status" value="1"/>
</dbReference>
<gene>
    <name evidence="9" type="ORF">NJT12_10825</name>
</gene>
<organism evidence="9 10">
    <name type="scientific">Flavobacterium azizsancarii</name>
    <dbReference type="NCBI Taxonomy" id="2961580"/>
    <lineage>
        <taxon>Bacteria</taxon>
        <taxon>Pseudomonadati</taxon>
        <taxon>Bacteroidota</taxon>
        <taxon>Flavobacteriia</taxon>
        <taxon>Flavobacteriales</taxon>
        <taxon>Flavobacteriaceae</taxon>
        <taxon>Flavobacterium</taxon>
    </lineage>
</organism>
<dbReference type="NCBIfam" id="TIGR04057">
    <property type="entry name" value="SusC_RagA_signa"/>
    <property type="match status" value="1"/>
</dbReference>
<dbReference type="Gene3D" id="2.60.40.1120">
    <property type="entry name" value="Carboxypeptidase-like, regulatory domain"/>
    <property type="match status" value="1"/>
</dbReference>
<dbReference type="InterPro" id="IPR008969">
    <property type="entry name" value="CarboxyPept-like_regulatory"/>
</dbReference>
<evidence type="ECO:0000256" key="3">
    <source>
        <dbReference type="ARBA" id="ARBA00022452"/>
    </source>
</evidence>
<comment type="subcellular location">
    <subcellularLocation>
        <location evidence="1 7">Cell outer membrane</location>
        <topology evidence="1 7">Multi-pass membrane protein</topology>
    </subcellularLocation>
</comment>
<evidence type="ECO:0000256" key="2">
    <source>
        <dbReference type="ARBA" id="ARBA00022448"/>
    </source>
</evidence>